<proteinExistence type="predicted"/>
<evidence type="ECO:0000313" key="1">
    <source>
        <dbReference type="EMBL" id="CAG6455506.1"/>
    </source>
</evidence>
<accession>A0A8D8AE93</accession>
<dbReference type="AlphaFoldDB" id="A0A8D8AE93"/>
<organism evidence="1">
    <name type="scientific">Culex pipiens</name>
    <name type="common">House mosquito</name>
    <dbReference type="NCBI Taxonomy" id="7175"/>
    <lineage>
        <taxon>Eukaryota</taxon>
        <taxon>Metazoa</taxon>
        <taxon>Ecdysozoa</taxon>
        <taxon>Arthropoda</taxon>
        <taxon>Hexapoda</taxon>
        <taxon>Insecta</taxon>
        <taxon>Pterygota</taxon>
        <taxon>Neoptera</taxon>
        <taxon>Endopterygota</taxon>
        <taxon>Diptera</taxon>
        <taxon>Nematocera</taxon>
        <taxon>Culicoidea</taxon>
        <taxon>Culicidae</taxon>
        <taxon>Culicinae</taxon>
        <taxon>Culicini</taxon>
        <taxon>Culex</taxon>
        <taxon>Culex</taxon>
    </lineage>
</organism>
<sequence length="116" mass="13456">MSKEFCNTNSVNLNRLIGDQDQATSVAQKIGTQFVKVLTESIRRSKKTKKMERFEYTLSGAPNLGQDQRKMEDLVQYPNGHGHRWQNVHDGYCCEHRLKASNREGCIKVKDKRDER</sequence>
<reference evidence="1" key="1">
    <citation type="submission" date="2021-05" db="EMBL/GenBank/DDBJ databases">
        <authorList>
            <person name="Alioto T."/>
            <person name="Alioto T."/>
            <person name="Gomez Garrido J."/>
        </authorList>
    </citation>
    <scope>NUCLEOTIDE SEQUENCE</scope>
</reference>
<protein>
    <submittedName>
        <fullName evidence="1">(northern house mosquito) hypothetical protein</fullName>
    </submittedName>
</protein>
<name>A0A8D8AE93_CULPI</name>
<dbReference type="EMBL" id="HBUE01028696">
    <property type="protein sequence ID" value="CAG6455506.1"/>
    <property type="molecule type" value="Transcribed_RNA"/>
</dbReference>